<evidence type="ECO:0000313" key="3">
    <source>
        <dbReference type="EMBL" id="NOL61051.1"/>
    </source>
</evidence>
<evidence type="ECO:0000313" key="4">
    <source>
        <dbReference type="Proteomes" id="UP000546917"/>
    </source>
</evidence>
<name>A0A7K4FQE5_9ARCH</name>
<evidence type="ECO:0000259" key="2">
    <source>
        <dbReference type="Pfam" id="PF00534"/>
    </source>
</evidence>
<keyword evidence="1 3" id="KW-0808">Transferase</keyword>
<proteinExistence type="predicted"/>
<dbReference type="PANTHER" id="PTHR46401:SF2">
    <property type="entry name" value="GLYCOSYLTRANSFERASE WBBK-RELATED"/>
    <property type="match status" value="1"/>
</dbReference>
<dbReference type="CDD" id="cd03801">
    <property type="entry name" value="GT4_PimA-like"/>
    <property type="match status" value="1"/>
</dbReference>
<comment type="caution">
    <text evidence="3">The sequence shown here is derived from an EMBL/GenBank/DDBJ whole genome shotgun (WGS) entry which is preliminary data.</text>
</comment>
<dbReference type="Proteomes" id="UP000546917">
    <property type="component" value="Unassembled WGS sequence"/>
</dbReference>
<organism evidence="3 4">
    <name type="scientific">Ferroplasma acidiphilum</name>
    <dbReference type="NCBI Taxonomy" id="74969"/>
    <lineage>
        <taxon>Archaea</taxon>
        <taxon>Methanobacteriati</taxon>
        <taxon>Thermoplasmatota</taxon>
        <taxon>Thermoplasmata</taxon>
        <taxon>Thermoplasmatales</taxon>
        <taxon>Ferroplasmaceae</taxon>
        <taxon>Ferroplasma</taxon>
    </lineage>
</organism>
<feature type="domain" description="Glycosyl transferase family 1" evidence="2">
    <location>
        <begin position="225"/>
        <end position="372"/>
    </location>
</feature>
<evidence type="ECO:0000256" key="1">
    <source>
        <dbReference type="ARBA" id="ARBA00022679"/>
    </source>
</evidence>
<dbReference type="Pfam" id="PF00534">
    <property type="entry name" value="Glycos_transf_1"/>
    <property type="match status" value="1"/>
</dbReference>
<dbReference type="InterPro" id="IPR001296">
    <property type="entry name" value="Glyco_trans_1"/>
</dbReference>
<protein>
    <submittedName>
        <fullName evidence="3">Glycosyltransferase family 4 protein</fullName>
    </submittedName>
</protein>
<dbReference type="Gene3D" id="3.40.50.2000">
    <property type="entry name" value="Glycogen Phosphorylase B"/>
    <property type="match status" value="1"/>
</dbReference>
<dbReference type="SUPFAM" id="SSF53756">
    <property type="entry name" value="UDP-Glycosyltransferase/glycogen phosphorylase"/>
    <property type="match status" value="1"/>
</dbReference>
<dbReference type="RefSeq" id="WP_171482095.1">
    <property type="nucleotide sequence ID" value="NZ_JABGBP010000419.1"/>
</dbReference>
<dbReference type="GO" id="GO:0016757">
    <property type="term" value="F:glycosyltransferase activity"/>
    <property type="evidence" value="ECO:0007669"/>
    <property type="project" value="InterPro"/>
</dbReference>
<dbReference type="EMBL" id="JABGBP010000419">
    <property type="protein sequence ID" value="NOL61051.1"/>
    <property type="molecule type" value="Genomic_DNA"/>
</dbReference>
<accession>A0A7K4FQE5</accession>
<dbReference type="AlphaFoldDB" id="A0A7K4FQE5"/>
<gene>
    <name evidence="3" type="ORF">HLB00_09495</name>
</gene>
<dbReference type="PANTHER" id="PTHR46401">
    <property type="entry name" value="GLYCOSYLTRANSFERASE WBBK-RELATED"/>
    <property type="match status" value="1"/>
</dbReference>
<reference evidence="3 4" key="1">
    <citation type="submission" date="2020-05" db="EMBL/GenBank/DDBJ databases">
        <authorList>
            <person name="Zhang R."/>
        </authorList>
    </citation>
    <scope>NUCLEOTIDE SEQUENCE [LARGE SCALE GENOMIC DNA]</scope>
    <source>
        <strain evidence="3 4">DSM 28986</strain>
    </source>
</reference>
<sequence>MRIAIFANGILSTRVGGAQKHMREVLERLATHYEIYYFPEPQAYIDRFKCNSEYIEHLGKLKVVISEYFIQYKGDKININGIIEKYSEDISTCELIYDLDFQYCLENIRYGGELSLLMSNNTGKKLGVCLQDLGDVNMHFLPEMHSGYRFARVAPKLTGLVAGIALYDYINRKLTLMKLTGAKNLSFITIVNRSYTTNMKINFKNIYLLEPSNALDTGIKSFKGKAKENKIIFFARLVYRKGIFDFILIVMEILRSLRVEVVVAGQFQHSYEERYFFELLSKYHLEKFVNYKGKLTDDELYNELSTAKAMVYPSHSDSFSISILQAIYLNTPVVAYDIAGISVYNKFNCVKLVKEFDTKAMAKATIDILNGGKVDFSDPALDSFIEQHNSWDRVAGAHMEIIDKYIT</sequence>